<feature type="compositionally biased region" description="Basic and acidic residues" evidence="2">
    <location>
        <begin position="434"/>
        <end position="444"/>
    </location>
</feature>
<accession>A0ABW4NQ77</accession>
<dbReference type="InterPro" id="IPR058660">
    <property type="entry name" value="WHD_DnaB"/>
</dbReference>
<dbReference type="RefSeq" id="WP_058918070.1">
    <property type="nucleotide sequence ID" value="NZ_JBHSQC010000006.1"/>
</dbReference>
<reference evidence="6" key="1">
    <citation type="journal article" date="2019" name="Int. J. Syst. Evol. Microbiol.">
        <title>The Global Catalogue of Microorganisms (GCM) 10K type strain sequencing project: providing services to taxonomists for standard genome sequencing and annotation.</title>
        <authorList>
            <consortium name="The Broad Institute Genomics Platform"/>
            <consortium name="The Broad Institute Genome Sequencing Center for Infectious Disease"/>
            <person name="Wu L."/>
            <person name="Ma J."/>
        </authorList>
    </citation>
    <scope>NUCLEOTIDE SEQUENCE [LARGE SCALE GENOMIC DNA]</scope>
    <source>
        <strain evidence="6">KCTC 42143</strain>
    </source>
</reference>
<evidence type="ECO:0000313" key="6">
    <source>
        <dbReference type="Proteomes" id="UP001597285"/>
    </source>
</evidence>
<feature type="domain" description="DnaB/C C-terminal" evidence="3">
    <location>
        <begin position="328"/>
        <end position="400"/>
    </location>
</feature>
<gene>
    <name evidence="5" type="ORF">ACFSBK_10440</name>
</gene>
<dbReference type="InterPro" id="IPR006343">
    <property type="entry name" value="DnaB/C_C"/>
</dbReference>
<comment type="similarity">
    <text evidence="1">Belongs to the DnaB/DnaD family.</text>
</comment>
<evidence type="ECO:0000259" key="4">
    <source>
        <dbReference type="Pfam" id="PF25888"/>
    </source>
</evidence>
<dbReference type="Pfam" id="PF25888">
    <property type="entry name" value="WHD_DnaB"/>
    <property type="match status" value="1"/>
</dbReference>
<feature type="domain" description="Replicative helicase loading/DNA remodeling protein DnaB N-terminal winged helix" evidence="4">
    <location>
        <begin position="8"/>
        <end position="248"/>
    </location>
</feature>
<evidence type="ECO:0000259" key="3">
    <source>
        <dbReference type="Pfam" id="PF07261"/>
    </source>
</evidence>
<feature type="compositionally biased region" description="Polar residues" evidence="2">
    <location>
        <begin position="414"/>
        <end position="428"/>
    </location>
</feature>
<evidence type="ECO:0000313" key="5">
    <source>
        <dbReference type="EMBL" id="MFD1800263.1"/>
    </source>
</evidence>
<protein>
    <submittedName>
        <fullName evidence="5">Replication initiation and membrane attachment family protein</fullName>
    </submittedName>
</protein>
<comment type="caution">
    <text evidence="5">The sequence shown here is derived from an EMBL/GenBank/DDBJ whole genome shotgun (WGS) entry which is preliminary data.</text>
</comment>
<feature type="region of interest" description="Disordered" evidence="2">
    <location>
        <begin position="414"/>
        <end position="459"/>
    </location>
</feature>
<dbReference type="Pfam" id="PF07261">
    <property type="entry name" value="DnaB_2"/>
    <property type="match status" value="1"/>
</dbReference>
<dbReference type="Proteomes" id="UP001597285">
    <property type="component" value="Unassembled WGS sequence"/>
</dbReference>
<keyword evidence="6" id="KW-1185">Reference proteome</keyword>
<sequence>MSYPWKNMSPKDGFMVRQNALLSDMDQKILTFLYQPLIGATAYSLYMTLWTEIGEESYWSEGILHSELLTLLNVGIPELYQARIKLEAIGLLKSYLQTDPEKLYVYELLAPQSSAVFFNDDLLSLLLFETIGERKFRNLRSRFVVAPLNKEKFQDVTKSFLDVYRFDAELFKQEKALLKEPVELVGATQPEGPTIDAQTFDFKFFYTGLNSHYINRSAITKDLEKTILVLHTMYGINELAMQRYILEASDMETGNIDERKLKNVVYHDYHKNNQKNVQLQDVVEKDIQVDQKQQKVRENDLKQQGLSEDEIKIIEVSEQISPYDFMTSIKDQKGGYVTKNEEWTLEEILRKANLPSSVVNILIHYILVARDNPIFEKALAYKISNDWAQNKVFSPEMALQKVKKMYSENAEKQQTVKKQYGNQRQTNYGKPVKTRTETLPEWAKEGNTAKAEQPMSEAEKQAFMERLKKIQNFGKEGD</sequence>
<organism evidence="5 6">
    <name type="scientific">Carnobacterium antarcticum</name>
    <dbReference type="NCBI Taxonomy" id="2126436"/>
    <lineage>
        <taxon>Bacteria</taxon>
        <taxon>Bacillati</taxon>
        <taxon>Bacillota</taxon>
        <taxon>Bacilli</taxon>
        <taxon>Lactobacillales</taxon>
        <taxon>Carnobacteriaceae</taxon>
        <taxon>Carnobacterium</taxon>
    </lineage>
</organism>
<evidence type="ECO:0000256" key="1">
    <source>
        <dbReference type="ARBA" id="ARBA00093462"/>
    </source>
</evidence>
<evidence type="ECO:0000256" key="2">
    <source>
        <dbReference type="SAM" id="MobiDB-lite"/>
    </source>
</evidence>
<proteinExistence type="inferred from homology"/>
<dbReference type="EMBL" id="JBHUFF010000018">
    <property type="protein sequence ID" value="MFD1800263.1"/>
    <property type="molecule type" value="Genomic_DNA"/>
</dbReference>
<name>A0ABW4NQ77_9LACT</name>